<dbReference type="EMBL" id="JAJSOF020000029">
    <property type="protein sequence ID" value="KAJ4432865.1"/>
    <property type="molecule type" value="Genomic_DNA"/>
</dbReference>
<sequence>MNVYESLENITKVELHFPVTGHSFIQAHRVFGFIETAVRKEQEILNPQHYINIIDVANLLEKRFVSEWQQDDRLKFYANVLNSGATEEEAEENYCETGQFINPHD</sequence>
<organism evidence="1 2">
    <name type="scientific">Periplaneta americana</name>
    <name type="common">American cockroach</name>
    <name type="synonym">Blatta americana</name>
    <dbReference type="NCBI Taxonomy" id="6978"/>
    <lineage>
        <taxon>Eukaryota</taxon>
        <taxon>Metazoa</taxon>
        <taxon>Ecdysozoa</taxon>
        <taxon>Arthropoda</taxon>
        <taxon>Hexapoda</taxon>
        <taxon>Insecta</taxon>
        <taxon>Pterygota</taxon>
        <taxon>Neoptera</taxon>
        <taxon>Polyneoptera</taxon>
        <taxon>Dictyoptera</taxon>
        <taxon>Blattodea</taxon>
        <taxon>Blattoidea</taxon>
        <taxon>Blattidae</taxon>
        <taxon>Blattinae</taxon>
        <taxon>Periplaneta</taxon>
    </lineage>
</organism>
<protein>
    <submittedName>
        <fullName evidence="1">Uncharacterized protein</fullName>
    </submittedName>
</protein>
<reference evidence="1 2" key="1">
    <citation type="journal article" date="2022" name="Allergy">
        <title>Genome assembly and annotation of Periplaneta americana reveal a comprehensive cockroach allergen profile.</title>
        <authorList>
            <person name="Wang L."/>
            <person name="Xiong Q."/>
            <person name="Saelim N."/>
            <person name="Wang L."/>
            <person name="Nong W."/>
            <person name="Wan A.T."/>
            <person name="Shi M."/>
            <person name="Liu X."/>
            <person name="Cao Q."/>
            <person name="Hui J.H.L."/>
            <person name="Sookrung N."/>
            <person name="Leung T.F."/>
            <person name="Tungtrongchitr A."/>
            <person name="Tsui S.K.W."/>
        </authorList>
    </citation>
    <scope>NUCLEOTIDE SEQUENCE [LARGE SCALE GENOMIC DNA]</scope>
    <source>
        <strain evidence="1">PWHHKU_190912</strain>
    </source>
</reference>
<evidence type="ECO:0000313" key="1">
    <source>
        <dbReference type="EMBL" id="KAJ4432865.1"/>
    </source>
</evidence>
<name>A0ABQ8SFK6_PERAM</name>
<evidence type="ECO:0000313" key="2">
    <source>
        <dbReference type="Proteomes" id="UP001148838"/>
    </source>
</evidence>
<dbReference type="Proteomes" id="UP001148838">
    <property type="component" value="Unassembled WGS sequence"/>
</dbReference>
<proteinExistence type="predicted"/>
<comment type="caution">
    <text evidence="1">The sequence shown here is derived from an EMBL/GenBank/DDBJ whole genome shotgun (WGS) entry which is preliminary data.</text>
</comment>
<accession>A0ABQ8SFK6</accession>
<keyword evidence="2" id="KW-1185">Reference proteome</keyword>
<gene>
    <name evidence="1" type="ORF">ANN_21504</name>
</gene>